<dbReference type="SMART" id="SM00421">
    <property type="entry name" value="HTH_LUXR"/>
    <property type="match status" value="1"/>
</dbReference>
<organism evidence="2 3">
    <name type="scientific">Phreatobacter stygius</name>
    <dbReference type="NCBI Taxonomy" id="1940610"/>
    <lineage>
        <taxon>Bacteria</taxon>
        <taxon>Pseudomonadati</taxon>
        <taxon>Pseudomonadota</taxon>
        <taxon>Alphaproteobacteria</taxon>
        <taxon>Hyphomicrobiales</taxon>
        <taxon>Phreatobacteraceae</taxon>
        <taxon>Phreatobacter</taxon>
    </lineage>
</organism>
<dbReference type="InterPro" id="IPR036388">
    <property type="entry name" value="WH-like_DNA-bd_sf"/>
</dbReference>
<keyword evidence="3" id="KW-1185">Reference proteome</keyword>
<evidence type="ECO:0000313" key="2">
    <source>
        <dbReference type="EMBL" id="QCI67209.1"/>
    </source>
</evidence>
<dbReference type="InterPro" id="IPR000792">
    <property type="entry name" value="Tscrpt_reg_LuxR_C"/>
</dbReference>
<dbReference type="SUPFAM" id="SSF46894">
    <property type="entry name" value="C-terminal effector domain of the bipartite response regulators"/>
    <property type="match status" value="1"/>
</dbReference>
<feature type="domain" description="HTH luxR-type" evidence="1">
    <location>
        <begin position="303"/>
        <end position="360"/>
    </location>
</feature>
<sequence>MQRQDATPRDDGDLIDRIYEAAAVPEFWPGVLDALAAHADCRAAVLISTDGTEVANWIGNPTIVEAMDIYVRDGWGARNPLSDRAIARSLPDFIGEFDVFHQREIDESPFYQEFMRPNGLAWSGGTVISGPTDTHVTVSVHRPHVMGPVERVHLDRLTQLRPHLARAAFLAARLRLEQARAAVQALAAIGLPAAALSVEGRLKVANDLFQALIPEVALDRRERLKFADREADKLFNQGLEALRLGVAGLTFPVPASAEATPMVVHLVPIAGAAHDIFSATRWLLVCAPVAKANRIDSGVLQGLFDLTAAEARVAKGLAAGDTLDSLAARHGLGRETIRSQLKAVMAKTGTHRQADLVRLLTGTASLRR</sequence>
<dbReference type="Proteomes" id="UP000298781">
    <property type="component" value="Chromosome"/>
</dbReference>
<dbReference type="KEGG" id="pstg:E8M01_25040"/>
<dbReference type="GO" id="GO:0003677">
    <property type="term" value="F:DNA binding"/>
    <property type="evidence" value="ECO:0007669"/>
    <property type="project" value="InterPro"/>
</dbReference>
<evidence type="ECO:0000313" key="3">
    <source>
        <dbReference type="Proteomes" id="UP000298781"/>
    </source>
</evidence>
<dbReference type="Gene3D" id="1.10.10.10">
    <property type="entry name" value="Winged helix-like DNA-binding domain superfamily/Winged helix DNA-binding domain"/>
    <property type="match status" value="1"/>
</dbReference>
<dbReference type="EMBL" id="CP039690">
    <property type="protein sequence ID" value="QCI67209.1"/>
    <property type="molecule type" value="Genomic_DNA"/>
</dbReference>
<dbReference type="AlphaFoldDB" id="A0A4D7B0M2"/>
<dbReference type="RefSeq" id="WP_136962644.1">
    <property type="nucleotide sequence ID" value="NZ_CP039690.1"/>
</dbReference>
<accession>A0A4D7B0M2</accession>
<evidence type="ECO:0000259" key="1">
    <source>
        <dbReference type="SMART" id="SM00421"/>
    </source>
</evidence>
<protein>
    <submittedName>
        <fullName evidence="2">Helix-turn-helix transcriptional regulator</fullName>
    </submittedName>
</protein>
<dbReference type="OrthoDB" id="7444822at2"/>
<dbReference type="InterPro" id="IPR016032">
    <property type="entry name" value="Sig_transdc_resp-reg_C-effctor"/>
</dbReference>
<name>A0A4D7B0M2_9HYPH</name>
<reference evidence="2 3" key="1">
    <citation type="submission" date="2019-04" db="EMBL/GenBank/DDBJ databases">
        <title>Phreatobacter aquaticus sp. nov.</title>
        <authorList>
            <person name="Choi A."/>
        </authorList>
    </citation>
    <scope>NUCLEOTIDE SEQUENCE [LARGE SCALE GENOMIC DNA]</scope>
    <source>
        <strain evidence="2 3">KCTC 52518</strain>
    </source>
</reference>
<proteinExistence type="predicted"/>
<dbReference type="GO" id="GO:0006355">
    <property type="term" value="P:regulation of DNA-templated transcription"/>
    <property type="evidence" value="ECO:0007669"/>
    <property type="project" value="InterPro"/>
</dbReference>
<gene>
    <name evidence="2" type="ORF">E8M01_25040</name>
</gene>